<dbReference type="Pfam" id="PF08548">
    <property type="entry name" value="Peptidase_M10_C"/>
    <property type="match status" value="1"/>
</dbReference>
<feature type="domain" description="Peptidase M10 serralysin C-terminal" evidence="4">
    <location>
        <begin position="13"/>
        <end position="107"/>
    </location>
</feature>
<dbReference type="AlphaFoldDB" id="A0A418ZVA9"/>
<evidence type="ECO:0000256" key="3">
    <source>
        <dbReference type="ARBA" id="ARBA00022737"/>
    </source>
</evidence>
<accession>A0A418ZVA9</accession>
<proteinExistence type="predicted"/>
<comment type="caution">
    <text evidence="5">The sequence shown here is derived from an EMBL/GenBank/DDBJ whole genome shotgun (WGS) entry which is preliminary data.</text>
</comment>
<evidence type="ECO:0000313" key="5">
    <source>
        <dbReference type="EMBL" id="RJL03991.1"/>
    </source>
</evidence>
<dbReference type="OrthoDB" id="7835834at2"/>
<evidence type="ECO:0000313" key="6">
    <source>
        <dbReference type="Proteomes" id="UP000285530"/>
    </source>
</evidence>
<dbReference type="SUPFAM" id="SSF51120">
    <property type="entry name" value="beta-Roll"/>
    <property type="match status" value="1"/>
</dbReference>
<dbReference type="GO" id="GO:0005509">
    <property type="term" value="F:calcium ion binding"/>
    <property type="evidence" value="ECO:0007669"/>
    <property type="project" value="InterPro"/>
</dbReference>
<evidence type="ECO:0000256" key="1">
    <source>
        <dbReference type="ARBA" id="ARBA00004613"/>
    </source>
</evidence>
<keyword evidence="6" id="KW-1185">Reference proteome</keyword>
<keyword evidence="3" id="KW-0677">Repeat</keyword>
<evidence type="ECO:0000259" key="4">
    <source>
        <dbReference type="Pfam" id="PF08548"/>
    </source>
</evidence>
<dbReference type="EMBL" id="QZEV01000044">
    <property type="protein sequence ID" value="RJL03991.1"/>
    <property type="molecule type" value="Genomic_DNA"/>
</dbReference>
<evidence type="ECO:0000256" key="2">
    <source>
        <dbReference type="ARBA" id="ARBA00022525"/>
    </source>
</evidence>
<dbReference type="Proteomes" id="UP000285530">
    <property type="component" value="Unassembled WGS sequence"/>
</dbReference>
<comment type="subcellular location">
    <subcellularLocation>
        <location evidence="1">Secreted</location>
    </subcellularLocation>
</comment>
<dbReference type="InterPro" id="IPR011049">
    <property type="entry name" value="Serralysin-like_metalloprot_C"/>
</dbReference>
<organism evidence="5 6">
    <name type="scientific">Paracoccus aestuarii</name>
    <dbReference type="NCBI Taxonomy" id="453842"/>
    <lineage>
        <taxon>Bacteria</taxon>
        <taxon>Pseudomonadati</taxon>
        <taxon>Pseudomonadota</taxon>
        <taxon>Alphaproteobacteria</taxon>
        <taxon>Rhodobacterales</taxon>
        <taxon>Paracoccaceae</taxon>
        <taxon>Paracoccus</taxon>
    </lineage>
</organism>
<reference evidence="5 6" key="1">
    <citation type="submission" date="2018-09" db="EMBL/GenBank/DDBJ databases">
        <title>Paracoccus onubensis nov. sp. a moderate halophilic bacterium isolated from Gruta de las Maravillas (Aracena, Spain).</title>
        <authorList>
            <person name="Jurado V."/>
            <person name="Gutierrez-Patricio S."/>
            <person name="Gonzalez-Pimentel J.L."/>
            <person name="Laiz L."/>
            <person name="Saiz-Jimenez C."/>
        </authorList>
    </citation>
    <scope>NUCLEOTIDE SEQUENCE [LARGE SCALE GENOMIC DNA]</scope>
    <source>
        <strain evidence="5 6">DSM 19484</strain>
    </source>
</reference>
<gene>
    <name evidence="5" type="ORF">D3P06_09890</name>
</gene>
<dbReference type="NCBIfam" id="TIGR03661">
    <property type="entry name" value="T1SS_VCA0849"/>
    <property type="match status" value="1"/>
</dbReference>
<protein>
    <submittedName>
        <fullName evidence="5">Type I secretion C-terminal target domain-containing protein</fullName>
    </submittedName>
</protein>
<sequence>MPHVIDEIKLSAADSRPGASQRDLITDFNRGQGDRIDLSAIDADLRLAGDQAFSFLGTRAFTGDAGQLRFLQSGNKTIVLADQDGDRQADFGFEMSGRLMLMATDFIL</sequence>
<dbReference type="Gene3D" id="2.150.10.10">
    <property type="entry name" value="Serralysin-like metalloprotease, C-terminal"/>
    <property type="match status" value="1"/>
</dbReference>
<dbReference type="GO" id="GO:0005615">
    <property type="term" value="C:extracellular space"/>
    <property type="evidence" value="ECO:0007669"/>
    <property type="project" value="InterPro"/>
</dbReference>
<keyword evidence="2" id="KW-0964">Secreted</keyword>
<dbReference type="InterPro" id="IPR013858">
    <property type="entry name" value="Peptidase_M10B_C"/>
</dbReference>
<dbReference type="InterPro" id="IPR019960">
    <property type="entry name" value="T1SS_VCA0849"/>
</dbReference>
<name>A0A418ZVA9_9RHOB</name>